<dbReference type="PROSITE" id="PS50835">
    <property type="entry name" value="IG_LIKE"/>
    <property type="match status" value="2"/>
</dbReference>
<dbReference type="InterPro" id="IPR013106">
    <property type="entry name" value="Ig_V-set"/>
</dbReference>
<proteinExistence type="predicted"/>
<protein>
    <submittedName>
        <fullName evidence="2">VSIG4 protein</fullName>
    </submittedName>
</protein>
<evidence type="ECO:0000259" key="1">
    <source>
        <dbReference type="PROSITE" id="PS50835"/>
    </source>
</evidence>
<dbReference type="SMART" id="SM00409">
    <property type="entry name" value="IG"/>
    <property type="match status" value="2"/>
</dbReference>
<dbReference type="InterPro" id="IPR036179">
    <property type="entry name" value="Ig-like_dom_sf"/>
</dbReference>
<evidence type="ECO:0000313" key="3">
    <source>
        <dbReference type="Proteomes" id="UP000537522"/>
    </source>
</evidence>
<keyword evidence="3" id="KW-1185">Reference proteome</keyword>
<sequence>ALLDLSGVHRVEGEWMGSTTLPCTYLPSEGFTQQTLTWSMERDHSTSTIFRRDDSGDHILLSRFRDRVSVPKRSPGDASLQITNLEIPDSGHYTCQVTWRSENNSLIAKDVTTMVKVIKVAVTKPTIRAGALGLMVPAGARSSLTCVAHGSPPISYRWFRAAPGGTALLLSSQAELAWDSLQPSDAGTYYCEAENR</sequence>
<dbReference type="Pfam" id="PF07686">
    <property type="entry name" value="V-set"/>
    <property type="match status" value="1"/>
</dbReference>
<dbReference type="SMART" id="SM00406">
    <property type="entry name" value="IGv"/>
    <property type="match status" value="2"/>
</dbReference>
<dbReference type="Pfam" id="PF13927">
    <property type="entry name" value="Ig_3"/>
    <property type="match status" value="1"/>
</dbReference>
<dbReference type="InterPro" id="IPR007110">
    <property type="entry name" value="Ig-like_dom"/>
</dbReference>
<reference evidence="2 3" key="1">
    <citation type="submission" date="2019-09" db="EMBL/GenBank/DDBJ databases">
        <title>Bird 10,000 Genomes (B10K) Project - Family phase.</title>
        <authorList>
            <person name="Zhang G."/>
        </authorList>
    </citation>
    <scope>NUCLEOTIDE SEQUENCE [LARGE SCALE GENOMIC DNA]</scope>
    <source>
        <strain evidence="2">B10K-DU-011-36</strain>
        <tissue evidence="2">Muscle</tissue>
    </source>
</reference>
<dbReference type="InterPro" id="IPR039939">
    <property type="entry name" value="VSIG4"/>
</dbReference>
<feature type="non-terminal residue" evidence="2">
    <location>
        <position position="1"/>
    </location>
</feature>
<feature type="non-terminal residue" evidence="2">
    <location>
        <position position="196"/>
    </location>
</feature>
<gene>
    <name evidence="2" type="primary">Vsig4_1</name>
    <name evidence="2" type="ORF">CHATOR_R01982</name>
</gene>
<evidence type="ECO:0000313" key="2">
    <source>
        <dbReference type="EMBL" id="NXK51430.1"/>
    </source>
</evidence>
<dbReference type="InterPro" id="IPR003599">
    <property type="entry name" value="Ig_sub"/>
</dbReference>
<dbReference type="EMBL" id="VXAL01011627">
    <property type="protein sequence ID" value="NXK51430.1"/>
    <property type="molecule type" value="Genomic_DNA"/>
</dbReference>
<dbReference type="PANTHER" id="PTHR15466:SF2">
    <property type="entry name" value="V-SET AND IMMUNOGLOBULIN DOMAIN-CONTAINING PROTEIN 4"/>
    <property type="match status" value="1"/>
</dbReference>
<dbReference type="Gene3D" id="2.60.40.10">
    <property type="entry name" value="Immunoglobulins"/>
    <property type="match status" value="2"/>
</dbReference>
<dbReference type="SUPFAM" id="SSF48726">
    <property type="entry name" value="Immunoglobulin"/>
    <property type="match status" value="2"/>
</dbReference>
<dbReference type="GO" id="GO:0045957">
    <property type="term" value="P:negative regulation of complement activation, alternative pathway"/>
    <property type="evidence" value="ECO:0007669"/>
    <property type="project" value="TreeGrafter"/>
</dbReference>
<dbReference type="GO" id="GO:0032703">
    <property type="term" value="P:negative regulation of interleukin-2 production"/>
    <property type="evidence" value="ECO:0007669"/>
    <property type="project" value="InterPro"/>
</dbReference>
<dbReference type="Proteomes" id="UP000537522">
    <property type="component" value="Unassembled WGS sequence"/>
</dbReference>
<dbReference type="GO" id="GO:0042130">
    <property type="term" value="P:negative regulation of T cell proliferation"/>
    <property type="evidence" value="ECO:0007669"/>
    <property type="project" value="InterPro"/>
</dbReference>
<feature type="domain" description="Ig-like" evidence="1">
    <location>
        <begin position="125"/>
        <end position="196"/>
    </location>
</feature>
<dbReference type="InterPro" id="IPR013783">
    <property type="entry name" value="Ig-like_fold"/>
</dbReference>
<dbReference type="AlphaFoldDB" id="A0A7L0K4Y8"/>
<dbReference type="GO" id="GO:0043031">
    <property type="term" value="P:negative regulation of macrophage activation"/>
    <property type="evidence" value="ECO:0007669"/>
    <property type="project" value="InterPro"/>
</dbReference>
<dbReference type="GO" id="GO:0001851">
    <property type="term" value="F:complement component C3b binding"/>
    <property type="evidence" value="ECO:0007669"/>
    <property type="project" value="TreeGrafter"/>
</dbReference>
<name>A0A7L0K4Y8_CHATO</name>
<dbReference type="PANTHER" id="PTHR15466">
    <property type="entry name" value="V-SET AND IMMUNOGLOBULIN DOMAIN CONTAINING 4"/>
    <property type="match status" value="1"/>
</dbReference>
<organism evidence="2 3">
    <name type="scientific">Chauna torquata</name>
    <name type="common">Southern screamer</name>
    <dbReference type="NCBI Taxonomy" id="30388"/>
    <lineage>
        <taxon>Eukaryota</taxon>
        <taxon>Metazoa</taxon>
        <taxon>Chordata</taxon>
        <taxon>Craniata</taxon>
        <taxon>Vertebrata</taxon>
        <taxon>Euteleostomi</taxon>
        <taxon>Archelosauria</taxon>
        <taxon>Archosauria</taxon>
        <taxon>Dinosauria</taxon>
        <taxon>Saurischia</taxon>
        <taxon>Theropoda</taxon>
        <taxon>Coelurosauria</taxon>
        <taxon>Aves</taxon>
        <taxon>Neognathae</taxon>
        <taxon>Galloanserae</taxon>
        <taxon>Anseriformes</taxon>
        <taxon>Anhimidae</taxon>
        <taxon>Chauna</taxon>
    </lineage>
</organism>
<feature type="domain" description="Ig-like" evidence="1">
    <location>
        <begin position="12"/>
        <end position="112"/>
    </location>
</feature>
<accession>A0A7L0K4Y8</accession>
<comment type="caution">
    <text evidence="2">The sequence shown here is derived from an EMBL/GenBank/DDBJ whole genome shotgun (WGS) entry which is preliminary data.</text>
</comment>